<dbReference type="EMBL" id="JBHLYR010000053">
    <property type="protein sequence ID" value="MFB9993741.1"/>
    <property type="molecule type" value="Genomic_DNA"/>
</dbReference>
<accession>A0ABV6B5L7</accession>
<name>A0ABV6B5L7_9DEIO</name>
<feature type="compositionally biased region" description="Polar residues" evidence="1">
    <location>
        <begin position="52"/>
        <end position="68"/>
    </location>
</feature>
<evidence type="ECO:0000313" key="2">
    <source>
        <dbReference type="EMBL" id="MFB9993741.1"/>
    </source>
</evidence>
<evidence type="ECO:0000313" key="3">
    <source>
        <dbReference type="Proteomes" id="UP001589733"/>
    </source>
</evidence>
<dbReference type="Proteomes" id="UP001589733">
    <property type="component" value="Unassembled WGS sequence"/>
</dbReference>
<feature type="region of interest" description="Disordered" evidence="1">
    <location>
        <begin position="87"/>
        <end position="109"/>
    </location>
</feature>
<gene>
    <name evidence="2" type="ORF">ACFFLM_17420</name>
</gene>
<comment type="caution">
    <text evidence="2">The sequence shown here is derived from an EMBL/GenBank/DDBJ whole genome shotgun (WGS) entry which is preliminary data.</text>
</comment>
<organism evidence="2 3">
    <name type="scientific">Deinococcus oregonensis</name>
    <dbReference type="NCBI Taxonomy" id="1805970"/>
    <lineage>
        <taxon>Bacteria</taxon>
        <taxon>Thermotogati</taxon>
        <taxon>Deinococcota</taxon>
        <taxon>Deinococci</taxon>
        <taxon>Deinococcales</taxon>
        <taxon>Deinococcaceae</taxon>
        <taxon>Deinococcus</taxon>
    </lineage>
</organism>
<evidence type="ECO:0000256" key="1">
    <source>
        <dbReference type="SAM" id="MobiDB-lite"/>
    </source>
</evidence>
<feature type="region of interest" description="Disordered" evidence="1">
    <location>
        <begin position="1"/>
        <end position="68"/>
    </location>
</feature>
<reference evidence="2 3" key="1">
    <citation type="submission" date="2024-09" db="EMBL/GenBank/DDBJ databases">
        <authorList>
            <person name="Sun Q."/>
            <person name="Mori K."/>
        </authorList>
    </citation>
    <scope>NUCLEOTIDE SEQUENCE [LARGE SCALE GENOMIC DNA]</scope>
    <source>
        <strain evidence="2 3">JCM 13503</strain>
    </source>
</reference>
<keyword evidence="3" id="KW-1185">Reference proteome</keyword>
<protein>
    <submittedName>
        <fullName evidence="2">Uncharacterized protein</fullName>
    </submittedName>
</protein>
<dbReference type="RefSeq" id="WP_380013174.1">
    <property type="nucleotide sequence ID" value="NZ_JBHLYR010000053.1"/>
</dbReference>
<feature type="compositionally biased region" description="Basic and acidic residues" evidence="1">
    <location>
        <begin position="93"/>
        <end position="109"/>
    </location>
</feature>
<proteinExistence type="predicted"/>
<feature type="compositionally biased region" description="Polar residues" evidence="1">
    <location>
        <begin position="32"/>
        <end position="44"/>
    </location>
</feature>
<sequence>MINTINTETAEPARKRSCAANSAPVGEERRQSYSNVPRTLQASQPAGCCCTGHSSVSTKQHRSASSFNTRQAAKGLENTINLTEPVLQNNQAQREEIPKHHDLLEPSKS</sequence>